<organism evidence="1 2">
    <name type="scientific">Dyadobacter endophyticus</name>
    <dbReference type="NCBI Taxonomy" id="1749036"/>
    <lineage>
        <taxon>Bacteria</taxon>
        <taxon>Pseudomonadati</taxon>
        <taxon>Bacteroidota</taxon>
        <taxon>Cytophagia</taxon>
        <taxon>Cytophagales</taxon>
        <taxon>Spirosomataceae</taxon>
        <taxon>Dyadobacter</taxon>
    </lineage>
</organism>
<dbReference type="SUPFAM" id="SSF160419">
    <property type="entry name" value="YdfO-like"/>
    <property type="match status" value="1"/>
</dbReference>
<dbReference type="Pfam" id="PF07166">
    <property type="entry name" value="DUF1398"/>
    <property type="match status" value="1"/>
</dbReference>
<gene>
    <name evidence="1" type="ORF">GCM10007423_33950</name>
</gene>
<accession>A0ABQ1YVK3</accession>
<protein>
    <recommendedName>
        <fullName evidence="3">DUF1398 domain-containing protein</fullName>
    </recommendedName>
</protein>
<evidence type="ECO:0000313" key="1">
    <source>
        <dbReference type="EMBL" id="GGH39499.1"/>
    </source>
</evidence>
<dbReference type="Gene3D" id="3.30.1810.10">
    <property type="entry name" value="YdfO-like"/>
    <property type="match status" value="1"/>
</dbReference>
<dbReference type="Proteomes" id="UP000600214">
    <property type="component" value="Unassembled WGS sequence"/>
</dbReference>
<dbReference type="InterPro" id="IPR009833">
    <property type="entry name" value="DUF1398"/>
</dbReference>
<proteinExistence type="predicted"/>
<comment type="caution">
    <text evidence="1">The sequence shown here is derived from an EMBL/GenBank/DDBJ whole genome shotgun (WGS) entry which is preliminary data.</text>
</comment>
<name>A0ABQ1YVK3_9BACT</name>
<dbReference type="EMBL" id="BMIA01000002">
    <property type="protein sequence ID" value="GGH39499.1"/>
    <property type="molecule type" value="Genomic_DNA"/>
</dbReference>
<dbReference type="InterPro" id="IPR036696">
    <property type="entry name" value="YdfO-like_sf"/>
</dbReference>
<sequence length="148" mass="16663">MAIGKATFLIKSELTMEMIELTEELIESAEQRAAGQPYPQFVKNLKALGVDNYEVKVKNRKRTYTSVQGDKLIIAGDLPEFECAETFEMEEVKAAIKRTQDGITDYPTFLREIGAAGIHTYVADLTGMKVIYQGPNSEYEYEELIPDV</sequence>
<reference evidence="2" key="1">
    <citation type="journal article" date="2019" name="Int. J. Syst. Evol. Microbiol.">
        <title>The Global Catalogue of Microorganisms (GCM) 10K type strain sequencing project: providing services to taxonomists for standard genome sequencing and annotation.</title>
        <authorList>
            <consortium name="The Broad Institute Genomics Platform"/>
            <consortium name="The Broad Institute Genome Sequencing Center for Infectious Disease"/>
            <person name="Wu L."/>
            <person name="Ma J."/>
        </authorList>
    </citation>
    <scope>NUCLEOTIDE SEQUENCE [LARGE SCALE GENOMIC DNA]</scope>
    <source>
        <strain evidence="2">CGMCC 1.15288</strain>
    </source>
</reference>
<evidence type="ECO:0008006" key="3">
    <source>
        <dbReference type="Google" id="ProtNLM"/>
    </source>
</evidence>
<evidence type="ECO:0000313" key="2">
    <source>
        <dbReference type="Proteomes" id="UP000600214"/>
    </source>
</evidence>
<keyword evidence="2" id="KW-1185">Reference proteome</keyword>